<gene>
    <name evidence="2" type="ordered locus">Bathy12g03750</name>
</gene>
<feature type="compositionally biased region" description="Low complexity" evidence="1">
    <location>
        <begin position="144"/>
        <end position="154"/>
    </location>
</feature>
<proteinExistence type="predicted"/>
<name>K8EKY0_9CHLO</name>
<protein>
    <submittedName>
        <fullName evidence="2">Uncharacterized protein</fullName>
    </submittedName>
</protein>
<feature type="compositionally biased region" description="Acidic residues" evidence="1">
    <location>
        <begin position="118"/>
        <end position="137"/>
    </location>
</feature>
<dbReference type="RefSeq" id="XP_007509757.1">
    <property type="nucleotide sequence ID" value="XM_007509695.1"/>
</dbReference>
<evidence type="ECO:0000256" key="1">
    <source>
        <dbReference type="SAM" id="MobiDB-lite"/>
    </source>
</evidence>
<dbReference type="Proteomes" id="UP000198341">
    <property type="component" value="Chromosome 12"/>
</dbReference>
<keyword evidence="3" id="KW-1185">Reference proteome</keyword>
<organism evidence="2 3">
    <name type="scientific">Bathycoccus prasinos</name>
    <dbReference type="NCBI Taxonomy" id="41875"/>
    <lineage>
        <taxon>Eukaryota</taxon>
        <taxon>Viridiplantae</taxon>
        <taxon>Chlorophyta</taxon>
        <taxon>Mamiellophyceae</taxon>
        <taxon>Mamiellales</taxon>
        <taxon>Bathycoccaceae</taxon>
        <taxon>Bathycoccus</taxon>
    </lineage>
</organism>
<dbReference type="Gene3D" id="3.10.180.50">
    <property type="match status" value="1"/>
</dbReference>
<dbReference type="OrthoDB" id="435382at2759"/>
<sequence length="806" mass="92511">MPIPRSLAAKKKRRPPGSVKKTTSSSTPPQREEEGEEEEEEENQRRRQPSSSSPSSSPTSSSRSFSSSSPHATRMNSHEHPQFRPAPGLFGDDDNDLKGGSNKSSAEKKKTKFRLETLDDDEDDEDDDEDKGDGEECEREKLGTKTSTTTTANTHIESDVSSEAKEVPRLKALYNLDSFEDAKQLFQKLSACRALVRGKTMKLFRRSSPTASAIMRCLEKLHPRGTLVIDSVHYRTIYGDEDRWDSLYSYIYGGVYGTMWDPSNELIEYPTLEICDDCEKPYKPRSRGIFVEEKEGGEDVNNFSLVSNRKLNSARGAEYKKLVESNNTSSNDEREEEHSLSDEDCKHMPGYIKATWYKSPNPNCDDLARIPRCVLSCFDIAELPESCREVVLRILERPTKYSPDSNAPETWHNIKEWKRPFFSFSGNEYDLVRSKSEYAAWILVCGPFHCERITISAHELIDSVPEFDTMEDILDYVENEVPFARVNDQNGETIKVSSDDRFRSFSFCAETFPFKCQLDGAKRKARGAALEFAFRRPKPVFERTDPCAERMRYDGFEPSFLCDLQEMNDSAIDKMKCDCEQGELYEDLLRETERLNLMKRPEPRKLRFPLGACVQCKMSTGWKSGVVVQHWYKPNAVAVRELDLNPRARFPYQIQLDGKNGEEGLIFAPEDVDDCIRRPKTTKAEPRPLLRFNINDLVLVLVRKGVWSSGKIVKHWSLGELEGKAKVNKKGEIFRLKKGSSEQYESQPHVMWDCLWNMYSYEVSLDSEDTVTKSKKWFVCNDLDSEVRLKPSFRNRKNTNSRGVRR</sequence>
<dbReference type="PANTHER" id="PTHR31136">
    <property type="entry name" value="DUF1338 DOMAIN-CONTAINING PROTEIN"/>
    <property type="match status" value="1"/>
</dbReference>
<feature type="region of interest" description="Disordered" evidence="1">
    <location>
        <begin position="324"/>
        <end position="344"/>
    </location>
</feature>
<feature type="compositionally biased region" description="Low complexity" evidence="1">
    <location>
        <begin position="16"/>
        <end position="29"/>
    </location>
</feature>
<dbReference type="PANTHER" id="PTHR31136:SF5">
    <property type="entry name" value="2-OXOADIPATE DIOXYGENASE_DECARBOXYLASE, CHLOROPLASTIC"/>
    <property type="match status" value="1"/>
</dbReference>
<dbReference type="AlphaFoldDB" id="K8EKY0"/>
<reference evidence="2 3" key="1">
    <citation type="submission" date="2011-10" db="EMBL/GenBank/DDBJ databases">
        <authorList>
            <person name="Genoscope - CEA"/>
        </authorList>
    </citation>
    <scope>NUCLEOTIDE SEQUENCE [LARGE SCALE GENOMIC DNA]</scope>
    <source>
        <strain evidence="2 3">RCC 1105</strain>
    </source>
</reference>
<accession>K8EKY0</accession>
<feature type="compositionally biased region" description="Low complexity" evidence="1">
    <location>
        <begin position="49"/>
        <end position="70"/>
    </location>
</feature>
<evidence type="ECO:0000313" key="3">
    <source>
        <dbReference type="Proteomes" id="UP000198341"/>
    </source>
</evidence>
<feature type="region of interest" description="Disordered" evidence="1">
    <location>
        <begin position="1"/>
        <end position="162"/>
    </location>
</feature>
<feature type="compositionally biased region" description="Acidic residues" evidence="1">
    <location>
        <begin position="33"/>
        <end position="42"/>
    </location>
</feature>
<evidence type="ECO:0000313" key="2">
    <source>
        <dbReference type="EMBL" id="CCO18872.1"/>
    </source>
</evidence>
<dbReference type="GeneID" id="19012498"/>
<feature type="compositionally biased region" description="Basic and acidic residues" evidence="1">
    <location>
        <begin position="105"/>
        <end position="117"/>
    </location>
</feature>
<dbReference type="EMBL" id="FO082267">
    <property type="protein sequence ID" value="CCO18872.1"/>
    <property type="molecule type" value="Genomic_DNA"/>
</dbReference>
<dbReference type="KEGG" id="bpg:Bathy12g03750"/>